<dbReference type="PRINTS" id="PR00344">
    <property type="entry name" value="BCTRLSENSOR"/>
</dbReference>
<dbReference type="FunFam" id="3.30.565.10:FF:000016">
    <property type="entry name" value="Chemotaxis protein CheA, putative"/>
    <property type="match status" value="1"/>
</dbReference>
<protein>
    <recommendedName>
        <fullName evidence="2">histidine kinase</fullName>
        <ecNumber evidence="2">2.7.13.3</ecNumber>
    </recommendedName>
</protein>
<organism evidence="13 14">
    <name type="scientific">Crinalium epipsammum PCC 9333</name>
    <dbReference type="NCBI Taxonomy" id="1173022"/>
    <lineage>
        <taxon>Bacteria</taxon>
        <taxon>Bacillati</taxon>
        <taxon>Cyanobacteriota</taxon>
        <taxon>Cyanophyceae</taxon>
        <taxon>Gomontiellales</taxon>
        <taxon>Gomontiellaceae</taxon>
        <taxon>Crinalium</taxon>
    </lineage>
</organism>
<dbReference type="PROSITE" id="PS50109">
    <property type="entry name" value="HIS_KIN"/>
    <property type="match status" value="1"/>
</dbReference>
<dbReference type="GO" id="GO:0000155">
    <property type="term" value="F:phosphorelay sensor kinase activity"/>
    <property type="evidence" value="ECO:0007669"/>
    <property type="project" value="InterPro"/>
</dbReference>
<feature type="modified residue" description="4-aspartylphosphate" evidence="8">
    <location>
        <position position="770"/>
    </location>
</feature>
<evidence type="ECO:0000259" key="12">
    <source>
        <dbReference type="PROSITE" id="PS50894"/>
    </source>
</evidence>
<dbReference type="GO" id="GO:0005737">
    <property type="term" value="C:cytoplasm"/>
    <property type="evidence" value="ECO:0007669"/>
    <property type="project" value="InterPro"/>
</dbReference>
<keyword evidence="6" id="KW-0902">Two-component regulatory system</keyword>
<dbReference type="SMART" id="SM00387">
    <property type="entry name" value="HATPase_c"/>
    <property type="match status" value="1"/>
</dbReference>
<dbReference type="eggNOG" id="COG0745">
    <property type="taxonomic scope" value="Bacteria"/>
</dbReference>
<dbReference type="Pfam" id="PF01584">
    <property type="entry name" value="CheW"/>
    <property type="match status" value="1"/>
</dbReference>
<dbReference type="SMART" id="SM00448">
    <property type="entry name" value="REC"/>
    <property type="match status" value="1"/>
</dbReference>
<evidence type="ECO:0000256" key="3">
    <source>
        <dbReference type="ARBA" id="ARBA00022553"/>
    </source>
</evidence>
<dbReference type="Gene3D" id="3.30.565.10">
    <property type="entry name" value="Histidine kinase-like ATPase, C-terminal domain"/>
    <property type="match status" value="1"/>
</dbReference>
<dbReference type="SUPFAM" id="SSF52172">
    <property type="entry name" value="CheY-like"/>
    <property type="match status" value="1"/>
</dbReference>
<evidence type="ECO:0000256" key="5">
    <source>
        <dbReference type="ARBA" id="ARBA00022777"/>
    </source>
</evidence>
<dbReference type="SUPFAM" id="SSF47226">
    <property type="entry name" value="Histidine-containing phosphotransfer domain, HPT domain"/>
    <property type="match status" value="1"/>
</dbReference>
<evidence type="ECO:0000256" key="2">
    <source>
        <dbReference type="ARBA" id="ARBA00012438"/>
    </source>
</evidence>
<evidence type="ECO:0000313" key="13">
    <source>
        <dbReference type="EMBL" id="AFZ11025.1"/>
    </source>
</evidence>
<dbReference type="CDD" id="cd16916">
    <property type="entry name" value="HATPase_CheA-like"/>
    <property type="match status" value="1"/>
</dbReference>
<dbReference type="PROSITE" id="PS50110">
    <property type="entry name" value="RESPONSE_REGULATORY"/>
    <property type="match status" value="1"/>
</dbReference>
<dbReference type="InterPro" id="IPR004105">
    <property type="entry name" value="CheA-like_dim"/>
</dbReference>
<keyword evidence="4" id="KW-0808">Transferase</keyword>
<dbReference type="AlphaFoldDB" id="K9VV43"/>
<evidence type="ECO:0000259" key="11">
    <source>
        <dbReference type="PROSITE" id="PS50851"/>
    </source>
</evidence>
<dbReference type="InterPro" id="IPR036097">
    <property type="entry name" value="HisK_dim/P_sf"/>
</dbReference>
<dbReference type="EMBL" id="CP003620">
    <property type="protein sequence ID" value="AFZ11025.1"/>
    <property type="molecule type" value="Genomic_DNA"/>
</dbReference>
<dbReference type="InterPro" id="IPR002545">
    <property type="entry name" value="CheW-lke_dom"/>
</dbReference>
<evidence type="ECO:0000259" key="9">
    <source>
        <dbReference type="PROSITE" id="PS50109"/>
    </source>
</evidence>
<dbReference type="PANTHER" id="PTHR43395">
    <property type="entry name" value="SENSOR HISTIDINE KINASE CHEA"/>
    <property type="match status" value="1"/>
</dbReference>
<dbReference type="InterPro" id="IPR037006">
    <property type="entry name" value="CheA-like_homodim_sf"/>
</dbReference>
<dbReference type="STRING" id="1173022.Cri9333_0020"/>
<dbReference type="InterPro" id="IPR051315">
    <property type="entry name" value="Bact_Chemotaxis_CheA"/>
</dbReference>
<dbReference type="PATRIC" id="fig|1173022.3.peg.21"/>
<dbReference type="InterPro" id="IPR005467">
    <property type="entry name" value="His_kinase_dom"/>
</dbReference>
<dbReference type="Pfam" id="PF00072">
    <property type="entry name" value="Response_reg"/>
    <property type="match status" value="1"/>
</dbReference>
<feature type="modified residue" description="Phosphohistidine" evidence="7">
    <location>
        <position position="48"/>
    </location>
</feature>
<proteinExistence type="predicted"/>
<evidence type="ECO:0000256" key="6">
    <source>
        <dbReference type="ARBA" id="ARBA00023012"/>
    </source>
</evidence>
<dbReference type="Gene3D" id="1.10.287.560">
    <property type="entry name" value="Histidine kinase CheA-like, homodimeric domain"/>
    <property type="match status" value="1"/>
</dbReference>
<dbReference type="HOGENOM" id="CLU_000650_2_1_3"/>
<feature type="domain" description="HPt" evidence="12">
    <location>
        <begin position="1"/>
        <end position="103"/>
    </location>
</feature>
<dbReference type="Gene3D" id="3.40.50.2300">
    <property type="match status" value="1"/>
</dbReference>
<dbReference type="Gene3D" id="1.20.120.160">
    <property type="entry name" value="HPT domain"/>
    <property type="match status" value="1"/>
</dbReference>
<dbReference type="InterPro" id="IPR004358">
    <property type="entry name" value="Sig_transdc_His_kin-like_C"/>
</dbReference>
<feature type="domain" description="Histidine kinase" evidence="9">
    <location>
        <begin position="332"/>
        <end position="557"/>
    </location>
</feature>
<name>K9VV43_9CYAN</name>
<dbReference type="PANTHER" id="PTHR43395:SF1">
    <property type="entry name" value="CHEMOTAXIS PROTEIN CHEA"/>
    <property type="match status" value="1"/>
</dbReference>
<dbReference type="PROSITE" id="PS50894">
    <property type="entry name" value="HPT"/>
    <property type="match status" value="1"/>
</dbReference>
<dbReference type="SUPFAM" id="SSF55874">
    <property type="entry name" value="ATPase domain of HSP90 chaperone/DNA topoisomerase II/histidine kinase"/>
    <property type="match status" value="1"/>
</dbReference>
<feature type="domain" description="CheW-like" evidence="11">
    <location>
        <begin position="559"/>
        <end position="696"/>
    </location>
</feature>
<dbReference type="eggNOG" id="COG2198">
    <property type="taxonomic scope" value="Bacteria"/>
</dbReference>
<evidence type="ECO:0000256" key="7">
    <source>
        <dbReference type="PROSITE-ProRule" id="PRU00110"/>
    </source>
</evidence>
<comment type="catalytic activity">
    <reaction evidence="1">
        <text>ATP + protein L-histidine = ADP + protein N-phospho-L-histidine.</text>
        <dbReference type="EC" id="2.7.13.3"/>
    </reaction>
</comment>
<accession>K9VV43</accession>
<dbReference type="Pfam" id="PF02518">
    <property type="entry name" value="HATPase_c"/>
    <property type="match status" value="1"/>
</dbReference>
<dbReference type="SMART" id="SM01231">
    <property type="entry name" value="H-kinase_dim"/>
    <property type="match status" value="1"/>
</dbReference>
<dbReference type="InterPro" id="IPR001789">
    <property type="entry name" value="Sig_transdc_resp-reg_receiver"/>
</dbReference>
<dbReference type="CDD" id="cd00088">
    <property type="entry name" value="HPT"/>
    <property type="match status" value="1"/>
</dbReference>
<dbReference type="Pfam" id="PF02895">
    <property type="entry name" value="H-kinase_dim"/>
    <property type="match status" value="1"/>
</dbReference>
<keyword evidence="14" id="KW-1185">Reference proteome</keyword>
<keyword evidence="3 8" id="KW-0597">Phosphoprotein</keyword>
<dbReference type="InterPro" id="IPR003594">
    <property type="entry name" value="HATPase_dom"/>
</dbReference>
<sequence length="838" mass="92469">MMIEDEELRNLFKVSSEEHIQNLETGLLHLEKNPNDTAKLQELLREAHTLKGDARMLGVKDVETLTHQIEHILGTIKQTPLSSDSGDRIYHGLDAIRRLVHEAVTGEPANVKTFQVLAHLMGAKTAPPPSQSQPETVVIVNTPESVPEIELTPTVVEEIVAEVAELESKITAEINQDEHILVEPETPDLLNLPLISLNSETTANSSNGHSIEVMPAIANTNENATLVESDRTIPAIATVAPAAGNNNNYRIDTIRVETKNLDALMTQAGELTVTKIRLAHQLTDIEELVNLWEEWSRENTINRFNFDSKTQIKTLNHSSIKQVNKFHHRSNEKLEKLGALVNSLKTSASEDVSRLETISGELEEGIRTLRLLPLSTIFNLFPRLVRDLARQQNKQVELVIEGGETKADKRILEDMKDPLMHMIRNCIDHGIETLEERQSLGKPPTATLRLTGYQSGSSIVIEIGDDGRGLDIEKIKQTAIKRGVCSEDEINSMTQRQIQSLIFAPGFSTRAIVTDISGRGVGLDVVRTNVERLKGTIQVLSNQGQGCTFKLQLGTTLTTAHVLIVDVAGISYCLPVEFVQTTLLVAQDDIFSIEGRETIILEGQPVSVVTLAELLELNYLAIGTNNAKTLPCIILQVGEERLGLLVDALLDEQDVILKPQSKLLKRVRNVMGATILGTGEVCMVLNPLDLRKSLRRNGGRSGFSIPETSNISVAEAKRKPVVLLAEDSIAIRTQEKRILESAGYEVITAVDGLDGFNKLKTRNFDVVVSDVQMPNMDGLTLAAKIRQNKQYNELPIILVTSLASEEDKRRGAEAGANAYITKGNFNQEVLLETLKRLV</sequence>
<dbReference type="Gene3D" id="2.30.30.40">
    <property type="entry name" value="SH3 Domains"/>
    <property type="match status" value="1"/>
</dbReference>
<evidence type="ECO:0000313" key="14">
    <source>
        <dbReference type="Proteomes" id="UP000010472"/>
    </source>
</evidence>
<dbReference type="InterPro" id="IPR036061">
    <property type="entry name" value="CheW-like_dom_sf"/>
</dbReference>
<dbReference type="SMART" id="SM00260">
    <property type="entry name" value="CheW"/>
    <property type="match status" value="1"/>
</dbReference>
<dbReference type="Pfam" id="PF01627">
    <property type="entry name" value="Hpt"/>
    <property type="match status" value="1"/>
</dbReference>
<evidence type="ECO:0000256" key="1">
    <source>
        <dbReference type="ARBA" id="ARBA00000085"/>
    </source>
</evidence>
<dbReference type="EC" id="2.7.13.3" evidence="2"/>
<dbReference type="GO" id="GO:0006935">
    <property type="term" value="P:chemotaxis"/>
    <property type="evidence" value="ECO:0007669"/>
    <property type="project" value="InterPro"/>
</dbReference>
<dbReference type="InterPro" id="IPR008207">
    <property type="entry name" value="Sig_transdc_His_kin_Hpt_dom"/>
</dbReference>
<dbReference type="InterPro" id="IPR036890">
    <property type="entry name" value="HATPase_C_sf"/>
</dbReference>
<dbReference type="KEGG" id="cep:Cri9333_0020"/>
<dbReference type="eggNOG" id="COG0643">
    <property type="taxonomic scope" value="Bacteria"/>
</dbReference>
<dbReference type="Proteomes" id="UP000010472">
    <property type="component" value="Chromosome"/>
</dbReference>
<dbReference type="InterPro" id="IPR036641">
    <property type="entry name" value="HPT_dom_sf"/>
</dbReference>
<dbReference type="PROSITE" id="PS50851">
    <property type="entry name" value="CHEW"/>
    <property type="match status" value="1"/>
</dbReference>
<evidence type="ECO:0000259" key="10">
    <source>
        <dbReference type="PROSITE" id="PS50110"/>
    </source>
</evidence>
<keyword evidence="5 13" id="KW-0418">Kinase</keyword>
<dbReference type="SMART" id="SM00073">
    <property type="entry name" value="HPT"/>
    <property type="match status" value="1"/>
</dbReference>
<evidence type="ECO:0000256" key="8">
    <source>
        <dbReference type="PROSITE-ProRule" id="PRU00169"/>
    </source>
</evidence>
<dbReference type="SUPFAM" id="SSF47384">
    <property type="entry name" value="Homodimeric domain of signal transducing histidine kinase"/>
    <property type="match status" value="1"/>
</dbReference>
<gene>
    <name evidence="13" type="ORF">Cri9333_0020</name>
</gene>
<dbReference type="SUPFAM" id="SSF50341">
    <property type="entry name" value="CheW-like"/>
    <property type="match status" value="1"/>
</dbReference>
<reference evidence="13 14" key="1">
    <citation type="submission" date="2012-06" db="EMBL/GenBank/DDBJ databases">
        <title>Finished chromosome of genome of Crinalium epipsammum PCC 9333.</title>
        <authorList>
            <consortium name="US DOE Joint Genome Institute"/>
            <person name="Gugger M."/>
            <person name="Coursin T."/>
            <person name="Rippka R."/>
            <person name="Tandeau De Marsac N."/>
            <person name="Huntemann M."/>
            <person name="Wei C.-L."/>
            <person name="Han J."/>
            <person name="Detter J.C."/>
            <person name="Han C."/>
            <person name="Tapia R."/>
            <person name="Davenport K."/>
            <person name="Daligault H."/>
            <person name="Erkkila T."/>
            <person name="Gu W."/>
            <person name="Munk A.C.C."/>
            <person name="Teshima H."/>
            <person name="Xu Y."/>
            <person name="Chain P."/>
            <person name="Chen A."/>
            <person name="Krypides N."/>
            <person name="Mavromatis K."/>
            <person name="Markowitz V."/>
            <person name="Szeto E."/>
            <person name="Ivanova N."/>
            <person name="Mikhailova N."/>
            <person name="Ovchinnikova G."/>
            <person name="Pagani I."/>
            <person name="Pati A."/>
            <person name="Goodwin L."/>
            <person name="Peters L."/>
            <person name="Pitluck S."/>
            <person name="Woyke T."/>
            <person name="Kerfeld C."/>
        </authorList>
    </citation>
    <scope>NUCLEOTIDE SEQUENCE [LARGE SCALE GENOMIC DNA]</scope>
    <source>
        <strain evidence="13 14">PCC 9333</strain>
    </source>
</reference>
<dbReference type="InterPro" id="IPR011006">
    <property type="entry name" value="CheY-like_superfamily"/>
</dbReference>
<feature type="domain" description="Response regulatory" evidence="10">
    <location>
        <begin position="721"/>
        <end position="837"/>
    </location>
</feature>
<evidence type="ECO:0000256" key="4">
    <source>
        <dbReference type="ARBA" id="ARBA00022679"/>
    </source>
</evidence>
<dbReference type="RefSeq" id="WP_015201169.1">
    <property type="nucleotide sequence ID" value="NC_019753.1"/>
</dbReference>